<proteinExistence type="predicted"/>
<dbReference type="AlphaFoldDB" id="A0A364NWX2"/>
<comment type="caution">
    <text evidence="1">The sequence shown here is derived from an EMBL/GenBank/DDBJ whole genome shotgun (WGS) entry which is preliminary data.</text>
</comment>
<reference evidence="1 2" key="1">
    <citation type="submission" date="2017-11" db="EMBL/GenBank/DDBJ databases">
        <title>Draft genome sequence of magnetotactic bacterium Magnetospirillum kuznetsovii LBB-42.</title>
        <authorList>
            <person name="Grouzdev D.S."/>
            <person name="Rysina M.S."/>
            <person name="Baslerov R.V."/>
            <person name="Koziaeva V."/>
        </authorList>
    </citation>
    <scope>NUCLEOTIDE SEQUENCE [LARGE SCALE GENOMIC DNA]</scope>
    <source>
        <strain evidence="1 2">LBB-42</strain>
    </source>
</reference>
<name>A0A364NWX2_9PROT</name>
<organism evidence="1 2">
    <name type="scientific">Paramagnetospirillum kuznetsovii</name>
    <dbReference type="NCBI Taxonomy" id="2053833"/>
    <lineage>
        <taxon>Bacteria</taxon>
        <taxon>Pseudomonadati</taxon>
        <taxon>Pseudomonadota</taxon>
        <taxon>Alphaproteobacteria</taxon>
        <taxon>Rhodospirillales</taxon>
        <taxon>Magnetospirillaceae</taxon>
        <taxon>Paramagnetospirillum</taxon>
    </lineage>
</organism>
<evidence type="ECO:0000313" key="2">
    <source>
        <dbReference type="Proteomes" id="UP000251075"/>
    </source>
</evidence>
<evidence type="ECO:0000313" key="1">
    <source>
        <dbReference type="EMBL" id="RAU21562.1"/>
    </source>
</evidence>
<protein>
    <submittedName>
        <fullName evidence="1">Uncharacterized protein</fullName>
    </submittedName>
</protein>
<dbReference type="OrthoDB" id="7335416at2"/>
<accession>A0A364NWX2</accession>
<gene>
    <name evidence="1" type="ORF">CU669_12780</name>
</gene>
<dbReference type="RefSeq" id="WP_112145266.1">
    <property type="nucleotide sequence ID" value="NZ_PGTO01000009.1"/>
</dbReference>
<sequence>MGARGPLHLRKTTNVVLDALVQAVEQAGQGQPVSRAMLENVVAGLKVSVGFDDFYHRSYREMMEIVESEKREQRRSNAFGRLMLHPLSPLFQDESLDRTLVTNIFSFLHLVLGEEADVYGEKCKEIVGALRDDLGDHFSWDAFYDDPEAKIVLWHTLVQISGSFKRYDLRKDWFIKLMQYRPTTVSVASNAFITRDHDPSEEPLVFGEREFCLFFHALFDPLVDLPPKDDAAFRKEFGADPHHLIGGFLVNLSMCAV</sequence>
<dbReference type="EMBL" id="PGTO01000009">
    <property type="protein sequence ID" value="RAU21562.1"/>
    <property type="molecule type" value="Genomic_DNA"/>
</dbReference>
<dbReference type="Proteomes" id="UP000251075">
    <property type="component" value="Unassembled WGS sequence"/>
</dbReference>
<keyword evidence="2" id="KW-1185">Reference proteome</keyword>